<feature type="transmembrane region" description="Helical" evidence="8">
    <location>
        <begin position="124"/>
        <end position="147"/>
    </location>
</feature>
<reference evidence="9" key="1">
    <citation type="submission" date="2020-08" db="EMBL/GenBank/DDBJ databases">
        <authorList>
            <person name="Liu C."/>
            <person name="Sun Q."/>
        </authorList>
    </citation>
    <scope>NUCLEOTIDE SEQUENCE</scope>
    <source>
        <strain evidence="9">BX16</strain>
    </source>
</reference>
<protein>
    <submittedName>
        <fullName evidence="9">AzlC family ABC transporter permease</fullName>
    </submittedName>
</protein>
<evidence type="ECO:0000313" key="9">
    <source>
        <dbReference type="EMBL" id="MBC5998598.1"/>
    </source>
</evidence>
<accession>A0A923SKW7</accession>
<evidence type="ECO:0000256" key="8">
    <source>
        <dbReference type="SAM" id="Phobius"/>
    </source>
</evidence>
<dbReference type="InterPro" id="IPR011606">
    <property type="entry name" value="Brnchd-chn_aa_trnsp_permease"/>
</dbReference>
<comment type="subcellular location">
    <subcellularLocation>
        <location evidence="1">Cell membrane</location>
        <topology evidence="1">Multi-pass membrane protein</topology>
    </subcellularLocation>
</comment>
<evidence type="ECO:0000256" key="6">
    <source>
        <dbReference type="ARBA" id="ARBA00022989"/>
    </source>
</evidence>
<keyword evidence="4" id="KW-1003">Cell membrane</keyword>
<evidence type="ECO:0000256" key="5">
    <source>
        <dbReference type="ARBA" id="ARBA00022692"/>
    </source>
</evidence>
<comment type="similarity">
    <text evidence="2">Belongs to the AzlC family.</text>
</comment>
<keyword evidence="5 8" id="KW-0812">Transmembrane</keyword>
<proteinExistence type="inferred from homology"/>
<evidence type="ECO:0000256" key="4">
    <source>
        <dbReference type="ARBA" id="ARBA00022475"/>
    </source>
</evidence>
<keyword evidence="10" id="KW-1185">Reference proteome</keyword>
<feature type="transmembrane region" description="Helical" evidence="8">
    <location>
        <begin position="179"/>
        <end position="197"/>
    </location>
</feature>
<name>A0A923SKW7_9FIRM</name>
<feature type="transmembrane region" description="Helical" evidence="8">
    <location>
        <begin position="49"/>
        <end position="74"/>
    </location>
</feature>
<evidence type="ECO:0000256" key="3">
    <source>
        <dbReference type="ARBA" id="ARBA00022448"/>
    </source>
</evidence>
<feature type="transmembrane region" description="Helical" evidence="8">
    <location>
        <begin position="153"/>
        <end position="172"/>
    </location>
</feature>
<evidence type="ECO:0000256" key="1">
    <source>
        <dbReference type="ARBA" id="ARBA00004651"/>
    </source>
</evidence>
<dbReference type="Proteomes" id="UP000644115">
    <property type="component" value="Unassembled WGS sequence"/>
</dbReference>
<organism evidence="9 10">
    <name type="scientific">Lentihominibacter faecis</name>
    <dbReference type="NCBI Taxonomy" id="2764712"/>
    <lineage>
        <taxon>Bacteria</taxon>
        <taxon>Bacillati</taxon>
        <taxon>Bacillota</taxon>
        <taxon>Clostridia</taxon>
        <taxon>Peptostreptococcales</taxon>
        <taxon>Anaerovoracaceae</taxon>
        <taxon>Lentihominibacter</taxon>
    </lineage>
</organism>
<feature type="transmembrane region" description="Helical" evidence="8">
    <location>
        <begin position="12"/>
        <end position="29"/>
    </location>
</feature>
<dbReference type="GO" id="GO:0005886">
    <property type="term" value="C:plasma membrane"/>
    <property type="evidence" value="ECO:0007669"/>
    <property type="project" value="UniProtKB-SubCell"/>
</dbReference>
<dbReference type="GO" id="GO:1903785">
    <property type="term" value="P:L-valine transmembrane transport"/>
    <property type="evidence" value="ECO:0007669"/>
    <property type="project" value="TreeGrafter"/>
</dbReference>
<evidence type="ECO:0000313" key="10">
    <source>
        <dbReference type="Proteomes" id="UP000644115"/>
    </source>
</evidence>
<dbReference type="AlphaFoldDB" id="A0A923SKW7"/>
<keyword evidence="6 8" id="KW-1133">Transmembrane helix</keyword>
<dbReference type="PANTHER" id="PTHR34979:SF1">
    <property type="entry name" value="INNER MEMBRANE PROTEIN YGAZ"/>
    <property type="match status" value="1"/>
</dbReference>
<keyword evidence="7 8" id="KW-0472">Membrane</keyword>
<evidence type="ECO:0000256" key="2">
    <source>
        <dbReference type="ARBA" id="ARBA00010735"/>
    </source>
</evidence>
<sequence length="230" mass="24334">MDFNKGLKDGIPVALGYFSVSIAFGLMAIENECSALEAVLISVTNLTSAGQFAGVTVLAAMGTYVEMAMTQLVINSRYSLMAISLSQKVDGKFRGIWKWLLGFAITDEIFAVAIGHDGSISKEYFSGLISLPILGWSAGTLFGAVLGNIMPEIITTSLGIALYGMFIAVVVPKARENRHVLITVILAIIISTVIRYVPVFSGISAGFAIIISAVIASVAGAVFFPVKEAE</sequence>
<gene>
    <name evidence="9" type="ORF">H8876_00990</name>
</gene>
<dbReference type="RefSeq" id="WP_249286163.1">
    <property type="nucleotide sequence ID" value="NZ_JACRWC010000019.1"/>
</dbReference>
<dbReference type="EMBL" id="JACRWC010000019">
    <property type="protein sequence ID" value="MBC5998598.1"/>
    <property type="molecule type" value="Genomic_DNA"/>
</dbReference>
<dbReference type="Pfam" id="PF03591">
    <property type="entry name" value="AzlC"/>
    <property type="match status" value="1"/>
</dbReference>
<comment type="caution">
    <text evidence="9">The sequence shown here is derived from an EMBL/GenBank/DDBJ whole genome shotgun (WGS) entry which is preliminary data.</text>
</comment>
<evidence type="ECO:0000256" key="7">
    <source>
        <dbReference type="ARBA" id="ARBA00023136"/>
    </source>
</evidence>
<dbReference type="PANTHER" id="PTHR34979">
    <property type="entry name" value="INNER MEMBRANE PROTEIN YGAZ"/>
    <property type="match status" value="1"/>
</dbReference>
<feature type="transmembrane region" description="Helical" evidence="8">
    <location>
        <begin position="203"/>
        <end position="226"/>
    </location>
</feature>
<keyword evidence="3" id="KW-0813">Transport</keyword>